<dbReference type="Pfam" id="PF09339">
    <property type="entry name" value="HTH_IclR"/>
    <property type="match status" value="1"/>
</dbReference>
<dbReference type="InterPro" id="IPR014757">
    <property type="entry name" value="Tscrpt_reg_IclR_C"/>
</dbReference>
<keyword evidence="3" id="KW-0804">Transcription</keyword>
<dbReference type="OrthoDB" id="14763at2157"/>
<dbReference type="InterPro" id="IPR036390">
    <property type="entry name" value="WH_DNA-bd_sf"/>
</dbReference>
<dbReference type="GO" id="GO:0003700">
    <property type="term" value="F:DNA-binding transcription factor activity"/>
    <property type="evidence" value="ECO:0007669"/>
    <property type="project" value="TreeGrafter"/>
</dbReference>
<accession>M0HLI4</accession>
<feature type="domain" description="HTH iclR-type" evidence="4">
    <location>
        <begin position="11"/>
        <end position="70"/>
    </location>
</feature>
<evidence type="ECO:0000313" key="7">
    <source>
        <dbReference type="Proteomes" id="UP000011612"/>
    </source>
</evidence>
<dbReference type="PANTHER" id="PTHR30136:SF35">
    <property type="entry name" value="HTH-TYPE TRANSCRIPTIONAL REGULATOR RV1719"/>
    <property type="match status" value="1"/>
</dbReference>
<dbReference type="GO" id="GO:0045892">
    <property type="term" value="P:negative regulation of DNA-templated transcription"/>
    <property type="evidence" value="ECO:0007669"/>
    <property type="project" value="TreeGrafter"/>
</dbReference>
<organism evidence="6 7">
    <name type="scientific">Haloferax elongans ATCC BAA-1513</name>
    <dbReference type="NCBI Taxonomy" id="1230453"/>
    <lineage>
        <taxon>Archaea</taxon>
        <taxon>Methanobacteriati</taxon>
        <taxon>Methanobacteriota</taxon>
        <taxon>Stenosarchaea group</taxon>
        <taxon>Halobacteria</taxon>
        <taxon>Halobacteriales</taxon>
        <taxon>Haloferacaceae</taxon>
        <taxon>Haloferax</taxon>
    </lineage>
</organism>
<keyword evidence="7" id="KW-1185">Reference proteome</keyword>
<proteinExistence type="predicted"/>
<evidence type="ECO:0000313" key="6">
    <source>
        <dbReference type="EMBL" id="ELZ84653.1"/>
    </source>
</evidence>
<dbReference type="Gene3D" id="1.10.10.10">
    <property type="entry name" value="Winged helix-like DNA-binding domain superfamily/Winged helix DNA-binding domain"/>
    <property type="match status" value="1"/>
</dbReference>
<dbReference type="SUPFAM" id="SSF46785">
    <property type="entry name" value="Winged helix' DNA-binding domain"/>
    <property type="match status" value="1"/>
</dbReference>
<dbReference type="PANTHER" id="PTHR30136">
    <property type="entry name" value="HELIX-TURN-HELIX TRANSCRIPTIONAL REGULATOR, ICLR FAMILY"/>
    <property type="match status" value="1"/>
</dbReference>
<evidence type="ECO:0000256" key="2">
    <source>
        <dbReference type="ARBA" id="ARBA00023125"/>
    </source>
</evidence>
<dbReference type="RefSeq" id="WP_008324656.1">
    <property type="nucleotide sequence ID" value="NZ_AOLK01000019.1"/>
</dbReference>
<evidence type="ECO:0000259" key="5">
    <source>
        <dbReference type="PROSITE" id="PS51078"/>
    </source>
</evidence>
<feature type="domain" description="IclR-ED" evidence="5">
    <location>
        <begin position="71"/>
        <end position="258"/>
    </location>
</feature>
<dbReference type="Gene3D" id="3.30.450.40">
    <property type="match status" value="1"/>
</dbReference>
<dbReference type="PATRIC" id="fig|1230453.4.peg.2286"/>
<dbReference type="Pfam" id="PF01614">
    <property type="entry name" value="IclR_C"/>
    <property type="match status" value="1"/>
</dbReference>
<dbReference type="InterPro" id="IPR036388">
    <property type="entry name" value="WH-like_DNA-bd_sf"/>
</dbReference>
<dbReference type="SUPFAM" id="SSF55781">
    <property type="entry name" value="GAF domain-like"/>
    <property type="match status" value="1"/>
</dbReference>
<dbReference type="PROSITE" id="PS51078">
    <property type="entry name" value="ICLR_ED"/>
    <property type="match status" value="1"/>
</dbReference>
<dbReference type="InterPro" id="IPR005471">
    <property type="entry name" value="Tscrpt_reg_IclR_N"/>
</dbReference>
<evidence type="ECO:0000256" key="1">
    <source>
        <dbReference type="ARBA" id="ARBA00023015"/>
    </source>
</evidence>
<dbReference type="SMART" id="SM00346">
    <property type="entry name" value="HTH_ICLR"/>
    <property type="match status" value="1"/>
</dbReference>
<evidence type="ECO:0000256" key="3">
    <source>
        <dbReference type="ARBA" id="ARBA00023163"/>
    </source>
</evidence>
<sequence>MTDTENEPRRLKSLQRATKLIETIEQLNGARLVDLTKHVDLSKGSIHTQLATLRDAGYITKRGDEYQLGLRFVTLGEYVKGTQRVYEAAKNQVDRLAAETGEYADLVVENEGLEVALKVARGKRAMETEYHISVEETPQYLHNSSAGKAILAHLPEDRVHEIIDKHGLNPRTPNTITDRDALFDQLAVIRERGYAVNDEEDIRGFRAVGAPILDIDSNPIGAISVSAPTSRLKGERFETEIPDRVMQATNVVEIDIDTSAHGRRTG</sequence>
<name>M0HLI4_HALEO</name>
<dbReference type="InterPro" id="IPR050707">
    <property type="entry name" value="HTH_MetabolicPath_Reg"/>
</dbReference>
<gene>
    <name evidence="6" type="ORF">C453_11581</name>
</gene>
<dbReference type="InterPro" id="IPR029016">
    <property type="entry name" value="GAF-like_dom_sf"/>
</dbReference>
<dbReference type="PROSITE" id="PS51077">
    <property type="entry name" value="HTH_ICLR"/>
    <property type="match status" value="1"/>
</dbReference>
<reference evidence="6 7" key="1">
    <citation type="journal article" date="2014" name="PLoS Genet.">
        <title>Phylogenetically driven sequencing of extremely halophilic archaea reveals strategies for static and dynamic osmo-response.</title>
        <authorList>
            <person name="Becker E.A."/>
            <person name="Seitzer P.M."/>
            <person name="Tritt A."/>
            <person name="Larsen D."/>
            <person name="Krusor M."/>
            <person name="Yao A.I."/>
            <person name="Wu D."/>
            <person name="Madern D."/>
            <person name="Eisen J.A."/>
            <person name="Darling A.E."/>
            <person name="Facciotti M.T."/>
        </authorList>
    </citation>
    <scope>NUCLEOTIDE SEQUENCE [LARGE SCALE GENOMIC DNA]</scope>
    <source>
        <strain evidence="6 7">ATCC BAA-1513</strain>
    </source>
</reference>
<evidence type="ECO:0000259" key="4">
    <source>
        <dbReference type="PROSITE" id="PS51077"/>
    </source>
</evidence>
<dbReference type="AlphaFoldDB" id="M0HLI4"/>
<dbReference type="GO" id="GO:0003677">
    <property type="term" value="F:DNA binding"/>
    <property type="evidence" value="ECO:0007669"/>
    <property type="project" value="UniProtKB-KW"/>
</dbReference>
<dbReference type="Proteomes" id="UP000011612">
    <property type="component" value="Unassembled WGS sequence"/>
</dbReference>
<keyword evidence="2" id="KW-0238">DNA-binding</keyword>
<protein>
    <submittedName>
        <fullName evidence="6">IclR family transcriptional regulator</fullName>
    </submittedName>
</protein>
<dbReference type="STRING" id="1230453.C453_11581"/>
<keyword evidence="1" id="KW-0805">Transcription regulation</keyword>
<dbReference type="EMBL" id="AOLK01000019">
    <property type="protein sequence ID" value="ELZ84653.1"/>
    <property type="molecule type" value="Genomic_DNA"/>
</dbReference>
<comment type="caution">
    <text evidence="6">The sequence shown here is derived from an EMBL/GenBank/DDBJ whole genome shotgun (WGS) entry which is preliminary data.</text>
</comment>